<dbReference type="Proteomes" id="UP001057375">
    <property type="component" value="Unassembled WGS sequence"/>
</dbReference>
<keyword evidence="7" id="KW-1185">Reference proteome</keyword>
<name>A0ABQ5K9Y7_9EUKA</name>
<dbReference type="PANTHER" id="PTHR43297:SF2">
    <property type="entry name" value="DIPEPTIDE TRANSPORT ATP-BINDING PROTEIN DPPD"/>
    <property type="match status" value="1"/>
</dbReference>
<evidence type="ECO:0000256" key="4">
    <source>
        <dbReference type="ARBA" id="ARBA00023136"/>
    </source>
</evidence>
<accession>A0ABQ5K9Y7</accession>
<evidence type="ECO:0000256" key="3">
    <source>
        <dbReference type="ARBA" id="ARBA00022475"/>
    </source>
</evidence>
<sequence>QFLDTMRSHNRGDTEKSLAAIRTAFTKLGLGDADRVLDCCPFELSGGMCQRVSLAMAMVMEPSLILADEPTSALDVMNQRQVIDEFRILREECRASILLVTHNISLASHIADRVAIMHQGEIVECGVTGEVLNSPQNSYTKKLIAD</sequence>
<proteinExistence type="predicted"/>
<comment type="caution">
    <text evidence="6">The sequence shown here is derived from an EMBL/GenBank/DDBJ whole genome shotgun (WGS) entry which is preliminary data.</text>
</comment>
<dbReference type="PANTHER" id="PTHR43297">
    <property type="entry name" value="OLIGOPEPTIDE TRANSPORT ATP-BINDING PROTEIN APPD"/>
    <property type="match status" value="1"/>
</dbReference>
<evidence type="ECO:0000313" key="6">
    <source>
        <dbReference type="EMBL" id="GKT28737.1"/>
    </source>
</evidence>
<protein>
    <submittedName>
        <fullName evidence="6">ABC transporter ATP-binding protein</fullName>
    </submittedName>
</protein>
<dbReference type="InterPro" id="IPR050388">
    <property type="entry name" value="ABC_Ni/Peptide_Import"/>
</dbReference>
<feature type="domain" description="ABC transporter" evidence="5">
    <location>
        <begin position="16"/>
        <end position="72"/>
    </location>
</feature>
<dbReference type="Gene3D" id="3.40.50.300">
    <property type="entry name" value="P-loop containing nucleotide triphosphate hydrolases"/>
    <property type="match status" value="1"/>
</dbReference>
<evidence type="ECO:0000259" key="5">
    <source>
        <dbReference type="Pfam" id="PF00005"/>
    </source>
</evidence>
<feature type="non-terminal residue" evidence="6">
    <location>
        <position position="146"/>
    </location>
</feature>
<evidence type="ECO:0000256" key="2">
    <source>
        <dbReference type="ARBA" id="ARBA00022448"/>
    </source>
</evidence>
<evidence type="ECO:0000256" key="1">
    <source>
        <dbReference type="ARBA" id="ARBA00004370"/>
    </source>
</evidence>
<keyword evidence="6" id="KW-0547">Nucleotide-binding</keyword>
<dbReference type="GO" id="GO:0005524">
    <property type="term" value="F:ATP binding"/>
    <property type="evidence" value="ECO:0007669"/>
    <property type="project" value="UniProtKB-KW"/>
</dbReference>
<dbReference type="SUPFAM" id="SSF52540">
    <property type="entry name" value="P-loop containing nucleoside triphosphate hydrolases"/>
    <property type="match status" value="1"/>
</dbReference>
<dbReference type="InterPro" id="IPR003439">
    <property type="entry name" value="ABC_transporter-like_ATP-bd"/>
</dbReference>
<feature type="non-terminal residue" evidence="6">
    <location>
        <position position="1"/>
    </location>
</feature>
<gene>
    <name evidence="6" type="ORF">ADUPG1_005032</name>
</gene>
<dbReference type="Pfam" id="PF00005">
    <property type="entry name" value="ABC_tran"/>
    <property type="match status" value="1"/>
</dbReference>
<dbReference type="PROSITE" id="PS00211">
    <property type="entry name" value="ABC_TRANSPORTER_1"/>
    <property type="match status" value="1"/>
</dbReference>
<evidence type="ECO:0000313" key="7">
    <source>
        <dbReference type="Proteomes" id="UP001057375"/>
    </source>
</evidence>
<dbReference type="EMBL" id="BQXS01007922">
    <property type="protein sequence ID" value="GKT28737.1"/>
    <property type="molecule type" value="Genomic_DNA"/>
</dbReference>
<dbReference type="InterPro" id="IPR027417">
    <property type="entry name" value="P-loop_NTPase"/>
</dbReference>
<comment type="subcellular location">
    <subcellularLocation>
        <location evidence="1">Membrane</location>
    </subcellularLocation>
</comment>
<organism evidence="6 7">
    <name type="scientific">Aduncisulcus paluster</name>
    <dbReference type="NCBI Taxonomy" id="2918883"/>
    <lineage>
        <taxon>Eukaryota</taxon>
        <taxon>Metamonada</taxon>
        <taxon>Carpediemonas-like organisms</taxon>
        <taxon>Aduncisulcus</taxon>
    </lineage>
</organism>
<dbReference type="InterPro" id="IPR017871">
    <property type="entry name" value="ABC_transporter-like_CS"/>
</dbReference>
<keyword evidence="2" id="KW-0813">Transport</keyword>
<keyword evidence="3" id="KW-1003">Cell membrane</keyword>
<keyword evidence="4" id="KW-0472">Membrane</keyword>
<keyword evidence="6" id="KW-0067">ATP-binding</keyword>
<reference evidence="6" key="1">
    <citation type="submission" date="2022-03" db="EMBL/GenBank/DDBJ databases">
        <title>Draft genome sequence of Aduncisulcus paluster, a free-living microaerophilic Fornicata.</title>
        <authorList>
            <person name="Yuyama I."/>
            <person name="Kume K."/>
            <person name="Tamura T."/>
            <person name="Inagaki Y."/>
            <person name="Hashimoto T."/>
        </authorList>
    </citation>
    <scope>NUCLEOTIDE SEQUENCE</scope>
    <source>
        <strain evidence="6">NY0171</strain>
    </source>
</reference>